<feature type="transmembrane region" description="Helical" evidence="1">
    <location>
        <begin position="95"/>
        <end position="121"/>
    </location>
</feature>
<evidence type="ECO:0000313" key="3">
    <source>
        <dbReference type="EMBL" id="NNM75109.1"/>
    </source>
</evidence>
<dbReference type="RefSeq" id="WP_171220606.1">
    <property type="nucleotide sequence ID" value="NZ_JABEPP010000007.1"/>
</dbReference>
<name>A0A849IF87_9HYPH</name>
<dbReference type="Proteomes" id="UP000564885">
    <property type="component" value="Unassembled WGS sequence"/>
</dbReference>
<dbReference type="AlphaFoldDB" id="A0A849IF87"/>
<evidence type="ECO:0000256" key="1">
    <source>
        <dbReference type="SAM" id="Phobius"/>
    </source>
</evidence>
<reference evidence="3 4" key="1">
    <citation type="submission" date="2020-04" db="EMBL/GenBank/DDBJ databases">
        <title>Enterovirga sp. isolate from soil.</title>
        <authorList>
            <person name="Chea S."/>
            <person name="Kim D.-U."/>
        </authorList>
    </citation>
    <scope>NUCLEOTIDE SEQUENCE [LARGE SCALE GENOMIC DNA]</scope>
    <source>
        <strain evidence="3 4">DB1703</strain>
    </source>
</reference>
<feature type="transmembrane region" description="Helical" evidence="1">
    <location>
        <begin position="133"/>
        <end position="154"/>
    </location>
</feature>
<feature type="domain" description="DUF1468" evidence="2">
    <location>
        <begin position="21"/>
        <end position="157"/>
    </location>
</feature>
<evidence type="ECO:0000313" key="4">
    <source>
        <dbReference type="Proteomes" id="UP000564885"/>
    </source>
</evidence>
<comment type="caution">
    <text evidence="3">The sequence shown here is derived from an EMBL/GenBank/DDBJ whole genome shotgun (WGS) entry which is preliminary data.</text>
</comment>
<keyword evidence="1" id="KW-0472">Membrane</keyword>
<protein>
    <submittedName>
        <fullName evidence="3">Tripartite tricarboxylate transporter TctB family protein</fullName>
    </submittedName>
</protein>
<keyword evidence="1" id="KW-0812">Transmembrane</keyword>
<proteinExistence type="predicted"/>
<keyword evidence="1" id="KW-1133">Transmembrane helix</keyword>
<sequence length="167" mass="18454">MAHTGEGSEHTVSNRTMELVVAGGFIAASILVMYDNWRIGARWVEDGPQAGYFPFYIGLIMFIASATTFGLGVMAGPDHTNFVERAQLKQVLQVLLPTVAFVVLIGLLGIYVSTTIFILFFMTWLGKYPIYKAAPIAVLVPLFLFVMFEIWFLVPLPKGPLETALGY</sequence>
<accession>A0A849IF87</accession>
<feature type="transmembrane region" description="Helical" evidence="1">
    <location>
        <begin position="55"/>
        <end position="75"/>
    </location>
</feature>
<keyword evidence="4" id="KW-1185">Reference proteome</keyword>
<evidence type="ECO:0000259" key="2">
    <source>
        <dbReference type="Pfam" id="PF07331"/>
    </source>
</evidence>
<dbReference type="InterPro" id="IPR009936">
    <property type="entry name" value="DUF1468"/>
</dbReference>
<dbReference type="Pfam" id="PF07331">
    <property type="entry name" value="TctB"/>
    <property type="match status" value="1"/>
</dbReference>
<gene>
    <name evidence="3" type="ORF">HJG44_22370</name>
</gene>
<organism evidence="3 4">
    <name type="scientific">Enterovirga aerilata</name>
    <dbReference type="NCBI Taxonomy" id="2730920"/>
    <lineage>
        <taxon>Bacteria</taxon>
        <taxon>Pseudomonadati</taxon>
        <taxon>Pseudomonadota</taxon>
        <taxon>Alphaproteobacteria</taxon>
        <taxon>Hyphomicrobiales</taxon>
        <taxon>Methylobacteriaceae</taxon>
        <taxon>Enterovirga</taxon>
    </lineage>
</organism>
<dbReference type="EMBL" id="JABEPP010000007">
    <property type="protein sequence ID" value="NNM75109.1"/>
    <property type="molecule type" value="Genomic_DNA"/>
</dbReference>
<feature type="transmembrane region" description="Helical" evidence="1">
    <location>
        <begin position="16"/>
        <end position="34"/>
    </location>
</feature>